<name>A0A2P1PRV2_9GAMM</name>
<feature type="region of interest" description="Disordered" evidence="1">
    <location>
        <begin position="331"/>
        <end position="359"/>
    </location>
</feature>
<dbReference type="OrthoDB" id="327733at2"/>
<dbReference type="Proteomes" id="UP000241074">
    <property type="component" value="Chromosome"/>
</dbReference>
<reference evidence="3 4" key="1">
    <citation type="submission" date="2018-03" db="EMBL/GenBank/DDBJ databases">
        <title>Ahniella affigens gen. nov., sp. nov., a gammaproteobacterium isolated from sandy soil near a stream.</title>
        <authorList>
            <person name="Ko Y."/>
            <person name="Kim J.-H."/>
        </authorList>
    </citation>
    <scope>NUCLEOTIDE SEQUENCE [LARGE SCALE GENOMIC DNA]</scope>
    <source>
        <strain evidence="3 4">D13</strain>
    </source>
</reference>
<proteinExistence type="predicted"/>
<dbReference type="PANTHER" id="PTHR33987:SF1">
    <property type="entry name" value="CALCINEURIN-LIKE METALLO-PHOSPHOESTERASE SUPERFAMILY PROTEIN"/>
    <property type="match status" value="1"/>
</dbReference>
<protein>
    <recommendedName>
        <fullName evidence="2">PhoD-like phosphatase metallophosphatase domain-containing protein</fullName>
    </recommendedName>
</protein>
<feature type="domain" description="PhoD-like phosphatase metallophosphatase" evidence="2">
    <location>
        <begin position="4"/>
        <end position="219"/>
    </location>
</feature>
<evidence type="ECO:0000313" key="4">
    <source>
        <dbReference type="Proteomes" id="UP000241074"/>
    </source>
</evidence>
<keyword evidence="4" id="KW-1185">Reference proteome</keyword>
<dbReference type="AlphaFoldDB" id="A0A2P1PRV2"/>
<dbReference type="SUPFAM" id="SSF56300">
    <property type="entry name" value="Metallo-dependent phosphatases"/>
    <property type="match status" value="1"/>
</dbReference>
<dbReference type="KEGG" id="xba:C7S18_10295"/>
<evidence type="ECO:0000259" key="2">
    <source>
        <dbReference type="Pfam" id="PF09423"/>
    </source>
</evidence>
<dbReference type="Gene3D" id="3.60.21.70">
    <property type="entry name" value="PhoD-like phosphatase"/>
    <property type="match status" value="1"/>
</dbReference>
<sequence>MTRLLFASCMNNRHDSKGKVWTQAIAFRPDWLFLIGDNIYLDWGDAFGRAKDWSAEQLAEELNSRYAEQFRVKSFRDLLKSIPAGQVVGTWDDHDFAFNDAFGASAGHDMPQKRRVARAFFHHYFRQINQRPLPTNWTQLRFADAINSPDANLDLYRAFDLGPLRIIITDGRYYRENRQEVRRSPQLLGVDQEAWLVEELQSTALHPLIVSGSTMTNSNDQAWDYHDEFFVRLKPSLANRRALFIGGDVHENRLIQHNELGVVEIVSSGAGLGLINDFAYKRNFAVLDLSDSSVAISLIRKSRVQYSATFDLGTRKLTGWFDVDNATEDHRPTARRISSSLTQARRKEGKLPRPPGKKK</sequence>
<dbReference type="EMBL" id="CP027860">
    <property type="protein sequence ID" value="AVP97560.1"/>
    <property type="molecule type" value="Genomic_DNA"/>
</dbReference>
<dbReference type="InterPro" id="IPR038607">
    <property type="entry name" value="PhoD-like_sf"/>
</dbReference>
<reference evidence="3 4" key="2">
    <citation type="submission" date="2018-03" db="EMBL/GenBank/DDBJ databases">
        <authorList>
            <person name="Keele B.F."/>
        </authorList>
    </citation>
    <scope>NUCLEOTIDE SEQUENCE [LARGE SCALE GENOMIC DNA]</scope>
    <source>
        <strain evidence="3 4">D13</strain>
    </source>
</reference>
<dbReference type="InterPro" id="IPR018946">
    <property type="entry name" value="PhoD-like_MPP"/>
</dbReference>
<evidence type="ECO:0000256" key="1">
    <source>
        <dbReference type="SAM" id="MobiDB-lite"/>
    </source>
</evidence>
<dbReference type="PANTHER" id="PTHR33987">
    <property type="entry name" value="CALCINEURIN-LIKE METALLO-PHOSPHOESTERASE SUPERFAMILY PROTEIN"/>
    <property type="match status" value="1"/>
</dbReference>
<organism evidence="3 4">
    <name type="scientific">Ahniella affigens</name>
    <dbReference type="NCBI Taxonomy" id="2021234"/>
    <lineage>
        <taxon>Bacteria</taxon>
        <taxon>Pseudomonadati</taxon>
        <taxon>Pseudomonadota</taxon>
        <taxon>Gammaproteobacteria</taxon>
        <taxon>Lysobacterales</taxon>
        <taxon>Rhodanobacteraceae</taxon>
        <taxon>Ahniella</taxon>
    </lineage>
</organism>
<accession>A0A2P1PRV2</accession>
<dbReference type="RefSeq" id="WP_106891481.1">
    <property type="nucleotide sequence ID" value="NZ_CP027860.1"/>
</dbReference>
<dbReference type="Pfam" id="PF09423">
    <property type="entry name" value="PhoD"/>
    <property type="match status" value="1"/>
</dbReference>
<gene>
    <name evidence="3" type="ORF">C7S18_10295</name>
</gene>
<dbReference type="InterPro" id="IPR029052">
    <property type="entry name" value="Metallo-depent_PP-like"/>
</dbReference>
<evidence type="ECO:0000313" key="3">
    <source>
        <dbReference type="EMBL" id="AVP97560.1"/>
    </source>
</evidence>